<keyword evidence="4" id="KW-1185">Reference proteome</keyword>
<gene>
    <name evidence="3" type="ORF">JYA62_12490</name>
</gene>
<dbReference type="PANTHER" id="PTHR24321:SF8">
    <property type="entry name" value="ESTRADIOL 17-BETA-DEHYDROGENASE 8-RELATED"/>
    <property type="match status" value="1"/>
</dbReference>
<evidence type="ECO:0000313" key="3">
    <source>
        <dbReference type="EMBL" id="MBN3578481.1"/>
    </source>
</evidence>
<comment type="caution">
    <text evidence="3">The sequence shown here is derived from an EMBL/GenBank/DDBJ whole genome shotgun (WGS) entry which is preliminary data.</text>
</comment>
<dbReference type="Gene3D" id="3.40.50.720">
    <property type="entry name" value="NAD(P)-binding Rossmann-like Domain"/>
    <property type="match status" value="1"/>
</dbReference>
<evidence type="ECO:0000256" key="2">
    <source>
        <dbReference type="ARBA" id="ARBA00023002"/>
    </source>
</evidence>
<dbReference type="RefSeq" id="WP_206370140.1">
    <property type="nucleotide sequence ID" value="NZ_CAWPTM010000051.1"/>
</dbReference>
<keyword evidence="2" id="KW-0560">Oxidoreductase</keyword>
<dbReference type="InterPro" id="IPR020904">
    <property type="entry name" value="Sc_DH/Rdtase_CS"/>
</dbReference>
<sequence>MKVALVTGGSKGIGLQVVIRLMELGYKVVTCSRLQETWTKVLAKYPKLNSVDYQTVDIADERALEKWFAHIAEQYGRLDVAVNNASPTLASRGSITDVDVSRLKETLHVDFLSQALCLRAELKLMKEGASIVNVSSVNGLRPTPNASMYSAAKHALEGLTRSVALESIADGIRVNAVAPGVTWTPRWEERQLEVPSIRADVSDVVPVKRFGEVNEIVNAIEFLLSDKASYIVGHTLVVDGGLSLA</sequence>
<reference evidence="3 4" key="1">
    <citation type="submission" date="2021-02" db="EMBL/GenBank/DDBJ databases">
        <title>Draft Genome Sequences of 5 Vibrio neptunius Strains Isolated From of Bivalve Hatcheries.</title>
        <authorList>
            <person name="Galvis F."/>
            <person name="Barja J.L."/>
            <person name="Lemos M.L."/>
            <person name="Balado M."/>
        </authorList>
    </citation>
    <scope>NUCLEOTIDE SEQUENCE [LARGE SCALE GENOMIC DNA]</scope>
    <source>
        <strain evidence="3 4">PP-145.98</strain>
    </source>
</reference>
<dbReference type="EMBL" id="JAFHLB010000014">
    <property type="protein sequence ID" value="MBN3578481.1"/>
    <property type="molecule type" value="Genomic_DNA"/>
</dbReference>
<dbReference type="InterPro" id="IPR002347">
    <property type="entry name" value="SDR_fam"/>
</dbReference>
<dbReference type="PRINTS" id="PR00080">
    <property type="entry name" value="SDRFAMILY"/>
</dbReference>
<evidence type="ECO:0000313" key="4">
    <source>
        <dbReference type="Proteomes" id="UP000779070"/>
    </source>
</evidence>
<accession>A0ABS3A1W5</accession>
<dbReference type="PROSITE" id="PS00061">
    <property type="entry name" value="ADH_SHORT"/>
    <property type="match status" value="1"/>
</dbReference>
<comment type="similarity">
    <text evidence="1">Belongs to the short-chain dehydrogenases/reductases (SDR) family.</text>
</comment>
<dbReference type="InterPro" id="IPR036291">
    <property type="entry name" value="NAD(P)-bd_dom_sf"/>
</dbReference>
<dbReference type="PRINTS" id="PR00081">
    <property type="entry name" value="GDHRDH"/>
</dbReference>
<organism evidence="3 4">
    <name type="scientific">Vibrio neptunius</name>
    <dbReference type="NCBI Taxonomy" id="170651"/>
    <lineage>
        <taxon>Bacteria</taxon>
        <taxon>Pseudomonadati</taxon>
        <taxon>Pseudomonadota</taxon>
        <taxon>Gammaproteobacteria</taxon>
        <taxon>Vibrionales</taxon>
        <taxon>Vibrionaceae</taxon>
        <taxon>Vibrio</taxon>
    </lineage>
</organism>
<evidence type="ECO:0000256" key="1">
    <source>
        <dbReference type="ARBA" id="ARBA00006484"/>
    </source>
</evidence>
<dbReference type="SUPFAM" id="SSF51735">
    <property type="entry name" value="NAD(P)-binding Rossmann-fold domains"/>
    <property type="match status" value="1"/>
</dbReference>
<dbReference type="CDD" id="cd05233">
    <property type="entry name" value="SDR_c"/>
    <property type="match status" value="1"/>
</dbReference>
<dbReference type="Pfam" id="PF13561">
    <property type="entry name" value="adh_short_C2"/>
    <property type="match status" value="1"/>
</dbReference>
<dbReference type="Proteomes" id="UP000779070">
    <property type="component" value="Unassembled WGS sequence"/>
</dbReference>
<protein>
    <submittedName>
        <fullName evidence="3">SDR family oxidoreductase</fullName>
    </submittedName>
</protein>
<name>A0ABS3A1W5_9VIBR</name>
<dbReference type="PANTHER" id="PTHR24321">
    <property type="entry name" value="DEHYDROGENASES, SHORT CHAIN"/>
    <property type="match status" value="1"/>
</dbReference>
<proteinExistence type="inferred from homology"/>